<dbReference type="AlphaFoldDB" id="A0A1X6YTK2"/>
<organism evidence="11 12">
    <name type="scientific">Pseudooceanicola marinus</name>
    <dbReference type="NCBI Taxonomy" id="396013"/>
    <lineage>
        <taxon>Bacteria</taxon>
        <taxon>Pseudomonadati</taxon>
        <taxon>Pseudomonadota</taxon>
        <taxon>Alphaproteobacteria</taxon>
        <taxon>Rhodobacterales</taxon>
        <taxon>Paracoccaceae</taxon>
        <taxon>Pseudooceanicola</taxon>
    </lineage>
</organism>
<keyword evidence="5 9" id="KW-0812">Transmembrane</keyword>
<name>A0A1X6YTK2_9RHOB</name>
<accession>A0A1X6YTK2</accession>
<comment type="similarity">
    <text evidence="8 9">Belongs to the TRAP transporter small permease family.</text>
</comment>
<feature type="transmembrane region" description="Helical" evidence="9">
    <location>
        <begin position="47"/>
        <end position="64"/>
    </location>
</feature>
<feature type="transmembrane region" description="Helical" evidence="9">
    <location>
        <begin position="85"/>
        <end position="106"/>
    </location>
</feature>
<evidence type="ECO:0000256" key="3">
    <source>
        <dbReference type="ARBA" id="ARBA00022475"/>
    </source>
</evidence>
<feature type="transmembrane region" description="Helical" evidence="9">
    <location>
        <begin position="126"/>
        <end position="149"/>
    </location>
</feature>
<evidence type="ECO:0000256" key="9">
    <source>
        <dbReference type="RuleBase" id="RU369079"/>
    </source>
</evidence>
<gene>
    <name evidence="11" type="ORF">PSM7751_01316</name>
</gene>
<evidence type="ECO:0000256" key="5">
    <source>
        <dbReference type="ARBA" id="ARBA00022692"/>
    </source>
</evidence>
<evidence type="ECO:0000256" key="6">
    <source>
        <dbReference type="ARBA" id="ARBA00022989"/>
    </source>
</evidence>
<evidence type="ECO:0000259" key="10">
    <source>
        <dbReference type="Pfam" id="PF04290"/>
    </source>
</evidence>
<keyword evidence="3" id="KW-1003">Cell membrane</keyword>
<evidence type="ECO:0000313" key="11">
    <source>
        <dbReference type="EMBL" id="SLN30663.1"/>
    </source>
</evidence>
<keyword evidence="4 9" id="KW-0997">Cell inner membrane</keyword>
<evidence type="ECO:0000256" key="2">
    <source>
        <dbReference type="ARBA" id="ARBA00022448"/>
    </source>
</evidence>
<sequence>MRAINLFIRGIEVVAALLLGAVMLLVVASTLSRYAFAAPIPDSFDIARLLVGACLFWGFAVVGFRGGHIQVDLLVDATGPRLRRVINSFAWAVLLLFAGLLIWKVYGSTVSAMRSNQLTYDLRLPVWPFYGLIWLGMLASLFTIAIKLWRIVSGRDHLTSAEAQEIEDLAHDSR</sequence>
<evidence type="ECO:0000256" key="8">
    <source>
        <dbReference type="ARBA" id="ARBA00038436"/>
    </source>
</evidence>
<comment type="subcellular location">
    <subcellularLocation>
        <location evidence="1 9">Cell inner membrane</location>
        <topology evidence="1 9">Multi-pass membrane protein</topology>
    </subcellularLocation>
</comment>
<dbReference type="EMBL" id="FWFN01000002">
    <property type="protein sequence ID" value="SLN30663.1"/>
    <property type="molecule type" value="Genomic_DNA"/>
</dbReference>
<dbReference type="PANTHER" id="PTHR35011:SF2">
    <property type="entry name" value="2,3-DIKETO-L-GULONATE TRAP TRANSPORTER SMALL PERMEASE PROTEIN YIAM"/>
    <property type="match status" value="1"/>
</dbReference>
<dbReference type="Pfam" id="PF04290">
    <property type="entry name" value="DctQ"/>
    <property type="match status" value="1"/>
</dbReference>
<evidence type="ECO:0000313" key="12">
    <source>
        <dbReference type="Proteomes" id="UP000193963"/>
    </source>
</evidence>
<keyword evidence="7 9" id="KW-0472">Membrane</keyword>
<dbReference type="GO" id="GO:0005886">
    <property type="term" value="C:plasma membrane"/>
    <property type="evidence" value="ECO:0007669"/>
    <property type="project" value="UniProtKB-SubCell"/>
</dbReference>
<evidence type="ECO:0000256" key="7">
    <source>
        <dbReference type="ARBA" id="ARBA00023136"/>
    </source>
</evidence>
<dbReference type="GO" id="GO:0015740">
    <property type="term" value="P:C4-dicarboxylate transport"/>
    <property type="evidence" value="ECO:0007669"/>
    <property type="project" value="TreeGrafter"/>
</dbReference>
<protein>
    <recommendedName>
        <fullName evidence="9">TRAP transporter small permease protein</fullName>
    </recommendedName>
</protein>
<evidence type="ECO:0000256" key="4">
    <source>
        <dbReference type="ARBA" id="ARBA00022519"/>
    </source>
</evidence>
<evidence type="ECO:0000256" key="1">
    <source>
        <dbReference type="ARBA" id="ARBA00004429"/>
    </source>
</evidence>
<keyword evidence="2 9" id="KW-0813">Transport</keyword>
<comment type="function">
    <text evidence="9">Part of the tripartite ATP-independent periplasmic (TRAP) transport system.</text>
</comment>
<dbReference type="GO" id="GO:0022857">
    <property type="term" value="F:transmembrane transporter activity"/>
    <property type="evidence" value="ECO:0007669"/>
    <property type="project" value="UniProtKB-UniRule"/>
</dbReference>
<dbReference type="Proteomes" id="UP000193963">
    <property type="component" value="Unassembled WGS sequence"/>
</dbReference>
<keyword evidence="12" id="KW-1185">Reference proteome</keyword>
<dbReference type="InterPro" id="IPR007387">
    <property type="entry name" value="TRAP_DctQ"/>
</dbReference>
<dbReference type="RefSeq" id="WP_085887184.1">
    <property type="nucleotide sequence ID" value="NZ_FWFN01000002.1"/>
</dbReference>
<comment type="caution">
    <text evidence="9">Lacks conserved residue(s) required for the propagation of feature annotation.</text>
</comment>
<comment type="subunit">
    <text evidence="9">The complex comprises the extracytoplasmic solute receptor protein and the two transmembrane proteins.</text>
</comment>
<proteinExistence type="inferred from homology"/>
<dbReference type="OrthoDB" id="7866592at2"/>
<reference evidence="11 12" key="1">
    <citation type="submission" date="2017-03" db="EMBL/GenBank/DDBJ databases">
        <authorList>
            <person name="Afonso C.L."/>
            <person name="Miller P.J."/>
            <person name="Scott M.A."/>
            <person name="Spackman E."/>
            <person name="Goraichik I."/>
            <person name="Dimitrov K.M."/>
            <person name="Suarez D.L."/>
            <person name="Swayne D.E."/>
        </authorList>
    </citation>
    <scope>NUCLEOTIDE SEQUENCE [LARGE SCALE GENOMIC DNA]</scope>
    <source>
        <strain evidence="11 12">CECT 7751</strain>
    </source>
</reference>
<dbReference type="InterPro" id="IPR055348">
    <property type="entry name" value="DctQ"/>
</dbReference>
<keyword evidence="6 9" id="KW-1133">Transmembrane helix</keyword>
<feature type="domain" description="Tripartite ATP-independent periplasmic transporters DctQ component" evidence="10">
    <location>
        <begin position="23"/>
        <end position="152"/>
    </location>
</feature>
<dbReference type="PANTHER" id="PTHR35011">
    <property type="entry name" value="2,3-DIKETO-L-GULONATE TRAP TRANSPORTER SMALL PERMEASE PROTEIN YIAM"/>
    <property type="match status" value="1"/>
</dbReference>